<sequence length="992" mass="112437">MFGALFSPIWWVFKQIESYRVYRLQVDAVDSCTKYLRSGASLDLEAAFQRVQQAVDATPEDHPGRATIYQNLAFVCVFKYKRSEELSDLDIMIDKSQEALNLMSDHDTRRARLIQVLAFGYYKKQKVTGTLPDVESAIRYSEKLLEMIPKSHPDQSRRLHSIQYLGYAYHHKYFKTRDVADLDMAIRRYRDLVEATSLSDFKLAVRFQNIGLGYFTRFQRTGSFANLEAAMQHFRDALDATPSKHPRRVSQIMLLAFVHWARYNTSQAITDLDVSIQQFQRSLDAVPGHHRDRSDLLHGLGMGYYERYRRLRVFPEIEKAIQLFQESLDLVLHDPISRAHRLNSLGSGYHYRYKNTKEMADLDRAIHFQHASINETRDGSFTLALRHECLGVSYSRKYKATKLTEHLESSIRHFQRTLDLTPESHPNRAGALRCLGLQYAEKYCAFKSPPDREKSIQCYESSLGHSISPPSERLKSGRDLLHYYAGTGNWPLAYQTACSVASLVPLLTPRSLESLDKQYLITEFIGLASDSAAAALMVEKTPYEAIRLLELAHSLSALATQGDGLEIRGGLAGHIDQRHSANFRLDETIEAIRKLPGFDRFLQVPSENELRDAAVSGTIIVINVSDYRCDALIIENSGLRTLRLPNLRSNDVRDRVATLNHQSISTELLKWLWDTTAKPILTSIGLTEASPDSWPRIWWIPTGPLAKFPIHAAGDYSSNDYSDTVLDRVVSSYSPSVKSLVQSQQSHLGVMRKPETAVLIGMQELPFTGQEINELEQICGSMRLQVHKPYHSKTDVLDALKGSDIFHFAGHGRTNPLDPLESSLILNDEELTVKNLFEINLHDRKPFLAYLSACGTGQVKHDTLIDEGIHLIAACQLVGFQHVVGTLWEVNDRTCVDAAATVYTWMKDGDMSDESISLGVHHASRTLRAQWALENTTRGATKHAVVAGREFPHEGRDASFSSHGEARDPRDILLYEDEDDHLYWVPYVHFGV</sequence>
<comment type="caution">
    <text evidence="2">The sequence shown here is derived from an EMBL/GenBank/DDBJ whole genome shotgun (WGS) entry which is preliminary data.</text>
</comment>
<organism evidence="2 3">
    <name type="scientific">Thelonectria olida</name>
    <dbReference type="NCBI Taxonomy" id="1576542"/>
    <lineage>
        <taxon>Eukaryota</taxon>
        <taxon>Fungi</taxon>
        <taxon>Dikarya</taxon>
        <taxon>Ascomycota</taxon>
        <taxon>Pezizomycotina</taxon>
        <taxon>Sordariomycetes</taxon>
        <taxon>Hypocreomycetidae</taxon>
        <taxon>Hypocreales</taxon>
        <taxon>Nectriaceae</taxon>
        <taxon>Thelonectria</taxon>
    </lineage>
</organism>
<dbReference type="PANTHER" id="PTHR19959">
    <property type="entry name" value="KINESIN LIGHT CHAIN"/>
    <property type="match status" value="1"/>
</dbReference>
<protein>
    <submittedName>
        <fullName evidence="2">CHAT domain-containing protein</fullName>
    </submittedName>
</protein>
<proteinExistence type="predicted"/>
<gene>
    <name evidence="2" type="ORF">B0T10DRAFT_517868</name>
</gene>
<name>A0A9P8W0I2_9HYPO</name>
<keyword evidence="3" id="KW-1185">Reference proteome</keyword>
<feature type="domain" description="CHAT" evidence="1">
    <location>
        <begin position="667"/>
        <end position="991"/>
    </location>
</feature>
<dbReference type="EMBL" id="JAGPYM010000020">
    <property type="protein sequence ID" value="KAH6884478.1"/>
    <property type="molecule type" value="Genomic_DNA"/>
</dbReference>
<evidence type="ECO:0000313" key="3">
    <source>
        <dbReference type="Proteomes" id="UP000777438"/>
    </source>
</evidence>
<dbReference type="Gene3D" id="1.25.40.10">
    <property type="entry name" value="Tetratricopeptide repeat domain"/>
    <property type="match status" value="2"/>
</dbReference>
<reference evidence="2 3" key="1">
    <citation type="journal article" date="2021" name="Nat. Commun.">
        <title>Genetic determinants of endophytism in the Arabidopsis root mycobiome.</title>
        <authorList>
            <person name="Mesny F."/>
            <person name="Miyauchi S."/>
            <person name="Thiergart T."/>
            <person name="Pickel B."/>
            <person name="Atanasova L."/>
            <person name="Karlsson M."/>
            <person name="Huettel B."/>
            <person name="Barry K.W."/>
            <person name="Haridas S."/>
            <person name="Chen C."/>
            <person name="Bauer D."/>
            <person name="Andreopoulos W."/>
            <person name="Pangilinan J."/>
            <person name="LaButti K."/>
            <person name="Riley R."/>
            <person name="Lipzen A."/>
            <person name="Clum A."/>
            <person name="Drula E."/>
            <person name="Henrissat B."/>
            <person name="Kohler A."/>
            <person name="Grigoriev I.V."/>
            <person name="Martin F.M."/>
            <person name="Hacquard S."/>
        </authorList>
    </citation>
    <scope>NUCLEOTIDE SEQUENCE [LARGE SCALE GENOMIC DNA]</scope>
    <source>
        <strain evidence="2 3">MPI-CAGE-CH-0241</strain>
    </source>
</reference>
<dbReference type="AlphaFoldDB" id="A0A9P8W0I2"/>
<dbReference type="Pfam" id="PF12770">
    <property type="entry name" value="CHAT"/>
    <property type="match status" value="1"/>
</dbReference>
<evidence type="ECO:0000313" key="2">
    <source>
        <dbReference type="EMBL" id="KAH6884478.1"/>
    </source>
</evidence>
<dbReference type="SUPFAM" id="SSF48452">
    <property type="entry name" value="TPR-like"/>
    <property type="match status" value="1"/>
</dbReference>
<accession>A0A9P8W0I2</accession>
<dbReference type="Proteomes" id="UP000777438">
    <property type="component" value="Unassembled WGS sequence"/>
</dbReference>
<evidence type="ECO:0000259" key="1">
    <source>
        <dbReference type="Pfam" id="PF12770"/>
    </source>
</evidence>
<dbReference type="OrthoDB" id="9991317at2759"/>
<dbReference type="InterPro" id="IPR011990">
    <property type="entry name" value="TPR-like_helical_dom_sf"/>
</dbReference>
<dbReference type="InterPro" id="IPR024983">
    <property type="entry name" value="CHAT_dom"/>
</dbReference>
<dbReference type="PANTHER" id="PTHR19959:SF119">
    <property type="entry name" value="FUNGAL LIPASE-LIKE DOMAIN-CONTAINING PROTEIN"/>
    <property type="match status" value="1"/>
</dbReference>